<dbReference type="Proteomes" id="UP000000305">
    <property type="component" value="Unassembled WGS sequence"/>
</dbReference>
<evidence type="ECO:0000313" key="2">
    <source>
        <dbReference type="Proteomes" id="UP000000305"/>
    </source>
</evidence>
<protein>
    <submittedName>
        <fullName evidence="1">Uncharacterized protein</fullName>
    </submittedName>
</protein>
<dbReference type="AlphaFoldDB" id="E9HJX7"/>
<dbReference type="EMBL" id="GL732665">
    <property type="protein sequence ID" value="EFX67963.1"/>
    <property type="molecule type" value="Genomic_DNA"/>
</dbReference>
<keyword evidence="2" id="KW-1185">Reference proteome</keyword>
<dbReference type="KEGG" id="dpx:DAPPUDRAFT_115011"/>
<evidence type="ECO:0000313" key="1">
    <source>
        <dbReference type="EMBL" id="EFX67963.1"/>
    </source>
</evidence>
<name>E9HJX7_DAPPU</name>
<organism evidence="1 2">
    <name type="scientific">Daphnia pulex</name>
    <name type="common">Water flea</name>
    <dbReference type="NCBI Taxonomy" id="6669"/>
    <lineage>
        <taxon>Eukaryota</taxon>
        <taxon>Metazoa</taxon>
        <taxon>Ecdysozoa</taxon>
        <taxon>Arthropoda</taxon>
        <taxon>Crustacea</taxon>
        <taxon>Branchiopoda</taxon>
        <taxon>Diplostraca</taxon>
        <taxon>Cladocera</taxon>
        <taxon>Anomopoda</taxon>
        <taxon>Daphniidae</taxon>
        <taxon>Daphnia</taxon>
    </lineage>
</organism>
<accession>E9HJX7</accession>
<dbReference type="InParanoid" id="E9HJX7"/>
<gene>
    <name evidence="1" type="ORF">DAPPUDRAFT_115011</name>
</gene>
<dbReference type="HOGENOM" id="CLU_1476586_0_0_1"/>
<sequence>MSTGETKKFDATFDCDSCCLARLFNKDLQVNNAAWQRKQKKETGILVKRFRTRTLLMDAFVIGSATHPCIQLGRHKRKVRNLIRQRNFDCSVEKPTDKVALFPHRSLWVLLVYDDNHFYFLSRFRTLARVRWACFCLTPSETAGNTRELFQLSAARICQFVNHRRERVRHVGSSEREGNFVET</sequence>
<proteinExistence type="predicted"/>
<reference evidence="1 2" key="1">
    <citation type="journal article" date="2011" name="Science">
        <title>The ecoresponsive genome of Daphnia pulex.</title>
        <authorList>
            <person name="Colbourne J.K."/>
            <person name="Pfrender M.E."/>
            <person name="Gilbert D."/>
            <person name="Thomas W.K."/>
            <person name="Tucker A."/>
            <person name="Oakley T.H."/>
            <person name="Tokishita S."/>
            <person name="Aerts A."/>
            <person name="Arnold G.J."/>
            <person name="Basu M.K."/>
            <person name="Bauer D.J."/>
            <person name="Caceres C.E."/>
            <person name="Carmel L."/>
            <person name="Casola C."/>
            <person name="Choi J.H."/>
            <person name="Detter J.C."/>
            <person name="Dong Q."/>
            <person name="Dusheyko S."/>
            <person name="Eads B.D."/>
            <person name="Frohlich T."/>
            <person name="Geiler-Samerotte K.A."/>
            <person name="Gerlach D."/>
            <person name="Hatcher P."/>
            <person name="Jogdeo S."/>
            <person name="Krijgsveld J."/>
            <person name="Kriventseva E.V."/>
            <person name="Kultz D."/>
            <person name="Laforsch C."/>
            <person name="Lindquist E."/>
            <person name="Lopez J."/>
            <person name="Manak J.R."/>
            <person name="Muller J."/>
            <person name="Pangilinan J."/>
            <person name="Patwardhan R.P."/>
            <person name="Pitluck S."/>
            <person name="Pritham E.J."/>
            <person name="Rechtsteiner A."/>
            <person name="Rho M."/>
            <person name="Rogozin I.B."/>
            <person name="Sakarya O."/>
            <person name="Salamov A."/>
            <person name="Schaack S."/>
            <person name="Shapiro H."/>
            <person name="Shiga Y."/>
            <person name="Skalitzky C."/>
            <person name="Smith Z."/>
            <person name="Souvorov A."/>
            <person name="Sung W."/>
            <person name="Tang Z."/>
            <person name="Tsuchiya D."/>
            <person name="Tu H."/>
            <person name="Vos H."/>
            <person name="Wang M."/>
            <person name="Wolf Y.I."/>
            <person name="Yamagata H."/>
            <person name="Yamada T."/>
            <person name="Ye Y."/>
            <person name="Shaw J.R."/>
            <person name="Andrews J."/>
            <person name="Crease T.J."/>
            <person name="Tang H."/>
            <person name="Lucas S.M."/>
            <person name="Robertson H.M."/>
            <person name="Bork P."/>
            <person name="Koonin E.V."/>
            <person name="Zdobnov E.M."/>
            <person name="Grigoriev I.V."/>
            <person name="Lynch M."/>
            <person name="Boore J.L."/>
        </authorList>
    </citation>
    <scope>NUCLEOTIDE SEQUENCE [LARGE SCALE GENOMIC DNA]</scope>
</reference>